<evidence type="ECO:0000259" key="2">
    <source>
        <dbReference type="Pfam" id="PF00501"/>
    </source>
</evidence>
<dbReference type="PANTHER" id="PTHR33927">
    <property type="entry name" value="TRANSMEMBRANE PROTEIN"/>
    <property type="match status" value="1"/>
</dbReference>
<protein>
    <recommendedName>
        <fullName evidence="2">AMP-dependent synthetase/ligase domain-containing protein</fullName>
    </recommendedName>
</protein>
<proteinExistence type="predicted"/>
<dbReference type="InterPro" id="IPR042099">
    <property type="entry name" value="ANL_N_sf"/>
</dbReference>
<dbReference type="PANTHER" id="PTHR33927:SF5">
    <property type="entry name" value="ENZYME, PUTATIVE (AFU_ORTHOLOGUE AFUA_8G01222)-RELATED"/>
    <property type="match status" value="1"/>
</dbReference>
<reference evidence="3" key="1">
    <citation type="submission" date="2023-06" db="EMBL/GenBank/DDBJ databases">
        <title>Draft genome of Marssonina rosae.</title>
        <authorList>
            <person name="Cheng Q."/>
        </authorList>
    </citation>
    <scope>NUCLEOTIDE SEQUENCE</scope>
    <source>
        <strain evidence="3">R4</strain>
    </source>
</reference>
<name>A0AAD9T6X6_9HELO</name>
<feature type="transmembrane region" description="Helical" evidence="1">
    <location>
        <begin position="739"/>
        <end position="760"/>
    </location>
</feature>
<keyword evidence="4" id="KW-1185">Reference proteome</keyword>
<accession>A0AAD9T6X6</accession>
<feature type="transmembrane region" description="Helical" evidence="1">
    <location>
        <begin position="629"/>
        <end position="649"/>
    </location>
</feature>
<dbReference type="InterPro" id="IPR045851">
    <property type="entry name" value="AMP-bd_C_sf"/>
</dbReference>
<dbReference type="SUPFAM" id="SSF52343">
    <property type="entry name" value="Ferredoxin reductase-like, C-terminal NADP-linked domain"/>
    <property type="match status" value="1"/>
</dbReference>
<feature type="transmembrane region" description="Helical" evidence="1">
    <location>
        <begin position="711"/>
        <end position="733"/>
    </location>
</feature>
<dbReference type="SUPFAM" id="SSF56801">
    <property type="entry name" value="Acetyl-CoA synthetase-like"/>
    <property type="match status" value="1"/>
</dbReference>
<keyword evidence="1" id="KW-1133">Transmembrane helix</keyword>
<keyword evidence="1" id="KW-0812">Transmembrane</keyword>
<evidence type="ECO:0000256" key="1">
    <source>
        <dbReference type="SAM" id="Phobius"/>
    </source>
</evidence>
<feature type="transmembrane region" description="Helical" evidence="1">
    <location>
        <begin position="772"/>
        <end position="791"/>
    </location>
</feature>
<keyword evidence="1" id="KW-0472">Membrane</keyword>
<dbReference type="InterPro" id="IPR000873">
    <property type="entry name" value="AMP-dep_synth/lig_dom"/>
</dbReference>
<evidence type="ECO:0000313" key="4">
    <source>
        <dbReference type="Proteomes" id="UP001285354"/>
    </source>
</evidence>
<feature type="transmembrane region" description="Helical" evidence="1">
    <location>
        <begin position="20"/>
        <end position="41"/>
    </location>
</feature>
<dbReference type="Pfam" id="PF00501">
    <property type="entry name" value="AMP-binding"/>
    <property type="match status" value="1"/>
</dbReference>
<dbReference type="Proteomes" id="UP001285354">
    <property type="component" value="Unassembled WGS sequence"/>
</dbReference>
<sequence length="1035" mass="114405">MYMSWDPFRAHLREGLAERFSPCFLIVFSFHFQELGFFLVIMESPFHGLEGLTFSDQILFNQFGRGSKQPTPFETIHGAFEHIADKQPNTIAAEQDGRSISYYELERAANRLANRLISMGLKPRQRVCLVVQRSLSMVVAMLAVLKAGCQYVPLDGQVTAEEALRHVIKDVKAPFILCLEKFHIKVSFLAEPTTRIVIVDDHFRDSESLQRPGLQVSRSDGAYAIYTSSSTGSPKGVDVSHGNVTNLLLNSPGNLAITEGIYVAQLLSISFDMGQWEILGCLINGGTLLIRTSIWEDVLKRAHTIISTPSILGTIKRENYPNIRIVALAGEPCPNSVADDWSKQATVYNCCGPPEVTIVNTMHRHSSGTELCIGKPIPNTNVYILDEDENPAPIGKTGLMWVGGAAVSRGYLNLPELTASRYKYDRFANDGSIMFNTRDLCRWRPNGSIAHEGRADDQVNIKGFRVELDSVSASMEAAPSVWKACAIFSDEVLWGFYSGSTHVEEATVKAVVEQRQPYYAVPSKFVFRSSLPITSNGKVDKRALLASVRSTPYTPPASPKMPETTTVSRPAAAFVLSGKEREKFQVTERLSSVPSASSSATTLAPEKFPLPAKKGRHGLRALRHRIFSLYRRLFSVVFIANLLAVYLMIKTGKTGKGLSNVSVAVAANLTMAVLMRQEYVINALFTIACAVPTSWPLWARMSCAKVYHIGGIHSGCAISSLVWLIVFTVWSTIDRPDPAILTVSYLIVALMLAMVVSAHPTMRMKHHDRFEMIHRFAGWTALVLFWAQTVVVTNSFRGRKTLGSALRANPGMWLLATATLSVALPWMHLRKVRVRADVLSAHAVRLYFTYAHPVAGSAIRISERPLLEWHAFATIAKPNEKGFSVIVSNAGDWTSRQIKQAPTKIWVRGIPACGVARIVPLFRSVVLVATGSGIGPLLPHIYAQKTPCRIFWSAAHPEQNFGSEIIDAVKQADPRAVIHDTRTQGRPDMAAITYRLYRQSRAEAVVVISNKKLTQMVVYAMESRGIPAFGAIFDS</sequence>
<dbReference type="EMBL" id="JAUBYV010000001">
    <property type="protein sequence ID" value="KAK2629917.1"/>
    <property type="molecule type" value="Genomic_DNA"/>
</dbReference>
<dbReference type="Gene3D" id="3.40.50.12780">
    <property type="entry name" value="N-terminal domain of ligase-like"/>
    <property type="match status" value="1"/>
</dbReference>
<dbReference type="InterPro" id="IPR052979">
    <property type="entry name" value="Adenylate-forming_domain"/>
</dbReference>
<dbReference type="InterPro" id="IPR039261">
    <property type="entry name" value="FNR_nucleotide-bd"/>
</dbReference>
<dbReference type="AlphaFoldDB" id="A0AAD9T6X6"/>
<evidence type="ECO:0000313" key="3">
    <source>
        <dbReference type="EMBL" id="KAK2629917.1"/>
    </source>
</evidence>
<feature type="transmembrane region" description="Helical" evidence="1">
    <location>
        <begin position="679"/>
        <end position="699"/>
    </location>
</feature>
<organism evidence="3 4">
    <name type="scientific">Diplocarpon rosae</name>
    <dbReference type="NCBI Taxonomy" id="946125"/>
    <lineage>
        <taxon>Eukaryota</taxon>
        <taxon>Fungi</taxon>
        <taxon>Dikarya</taxon>
        <taxon>Ascomycota</taxon>
        <taxon>Pezizomycotina</taxon>
        <taxon>Leotiomycetes</taxon>
        <taxon>Helotiales</taxon>
        <taxon>Drepanopezizaceae</taxon>
        <taxon>Diplocarpon</taxon>
    </lineage>
</organism>
<dbReference type="Gene3D" id="3.30.300.30">
    <property type="match status" value="1"/>
</dbReference>
<gene>
    <name evidence="3" type="ORF">QTJ16_000737</name>
</gene>
<feature type="domain" description="AMP-dependent synthetase/ligase" evidence="2">
    <location>
        <begin position="80"/>
        <end position="412"/>
    </location>
</feature>
<comment type="caution">
    <text evidence="3">The sequence shown here is derived from an EMBL/GenBank/DDBJ whole genome shotgun (WGS) entry which is preliminary data.</text>
</comment>
<feature type="transmembrane region" description="Helical" evidence="1">
    <location>
        <begin position="811"/>
        <end position="829"/>
    </location>
</feature>